<keyword evidence="2" id="KW-1185">Reference proteome</keyword>
<accession>A0AAV3QSD9</accession>
<name>A0AAV3QSD9_LITER</name>
<dbReference type="AlphaFoldDB" id="A0AAV3QSD9"/>
<sequence>MLVDTIYQLGIATLDLIVRTCNKTTTIKAQFTMVDINGSSYNGLTGRPILTTLRETMSPLYLKLKFPIVGA</sequence>
<evidence type="ECO:0000313" key="1">
    <source>
        <dbReference type="EMBL" id="GAA0167014.1"/>
    </source>
</evidence>
<evidence type="ECO:0000313" key="2">
    <source>
        <dbReference type="Proteomes" id="UP001454036"/>
    </source>
</evidence>
<dbReference type="Proteomes" id="UP001454036">
    <property type="component" value="Unassembled WGS sequence"/>
</dbReference>
<proteinExistence type="predicted"/>
<gene>
    <name evidence="1" type="ORF">LIER_22042</name>
</gene>
<comment type="caution">
    <text evidence="1">The sequence shown here is derived from an EMBL/GenBank/DDBJ whole genome shotgun (WGS) entry which is preliminary data.</text>
</comment>
<reference evidence="1 2" key="1">
    <citation type="submission" date="2024-01" db="EMBL/GenBank/DDBJ databases">
        <title>The complete chloroplast genome sequence of Lithospermum erythrorhizon: insights into the phylogenetic relationship among Boraginaceae species and the maternal lineages of purple gromwells.</title>
        <authorList>
            <person name="Okada T."/>
            <person name="Watanabe K."/>
        </authorList>
    </citation>
    <scope>NUCLEOTIDE SEQUENCE [LARGE SCALE GENOMIC DNA]</scope>
</reference>
<organism evidence="1 2">
    <name type="scientific">Lithospermum erythrorhizon</name>
    <name type="common">Purple gromwell</name>
    <name type="synonym">Lithospermum officinale var. erythrorhizon</name>
    <dbReference type="NCBI Taxonomy" id="34254"/>
    <lineage>
        <taxon>Eukaryota</taxon>
        <taxon>Viridiplantae</taxon>
        <taxon>Streptophyta</taxon>
        <taxon>Embryophyta</taxon>
        <taxon>Tracheophyta</taxon>
        <taxon>Spermatophyta</taxon>
        <taxon>Magnoliopsida</taxon>
        <taxon>eudicotyledons</taxon>
        <taxon>Gunneridae</taxon>
        <taxon>Pentapetalae</taxon>
        <taxon>asterids</taxon>
        <taxon>lamiids</taxon>
        <taxon>Boraginales</taxon>
        <taxon>Boraginaceae</taxon>
        <taxon>Boraginoideae</taxon>
        <taxon>Lithospermeae</taxon>
        <taxon>Lithospermum</taxon>
    </lineage>
</organism>
<protein>
    <submittedName>
        <fullName evidence="1">Uncharacterized protein</fullName>
    </submittedName>
</protein>
<dbReference type="EMBL" id="BAABME010005934">
    <property type="protein sequence ID" value="GAA0167014.1"/>
    <property type="molecule type" value="Genomic_DNA"/>
</dbReference>